<evidence type="ECO:0000256" key="6">
    <source>
        <dbReference type="ARBA" id="ARBA00022759"/>
    </source>
</evidence>
<dbReference type="Gene3D" id="3.90.1570.50">
    <property type="match status" value="1"/>
</dbReference>
<evidence type="ECO:0000259" key="11">
    <source>
        <dbReference type="PROSITE" id="PS51192"/>
    </source>
</evidence>
<dbReference type="InterPro" id="IPR040980">
    <property type="entry name" value="SWI2_SNF2"/>
</dbReference>
<dbReference type="CDD" id="cd18800">
    <property type="entry name" value="SF2_C_EcoR124I-like"/>
    <property type="match status" value="1"/>
</dbReference>
<evidence type="ECO:0000256" key="4">
    <source>
        <dbReference type="ARBA" id="ARBA00022741"/>
    </source>
</evidence>
<dbReference type="Pfam" id="PF04313">
    <property type="entry name" value="HSDR_N"/>
    <property type="match status" value="1"/>
</dbReference>
<gene>
    <name evidence="12" type="ORF">SAMN05216464_11077</name>
</gene>
<organism evidence="12 13">
    <name type="scientific">Mucilaginibacter pineti</name>
    <dbReference type="NCBI Taxonomy" id="1391627"/>
    <lineage>
        <taxon>Bacteria</taxon>
        <taxon>Pseudomonadati</taxon>
        <taxon>Bacteroidota</taxon>
        <taxon>Sphingobacteriia</taxon>
        <taxon>Sphingobacteriales</taxon>
        <taxon>Sphingobacteriaceae</taxon>
        <taxon>Mucilaginibacter</taxon>
    </lineage>
</organism>
<comment type="function">
    <text evidence="10">Subunit R is required for both nuclease and ATPase activities, but not for modification.</text>
</comment>
<keyword evidence="13" id="KW-1185">Reference proteome</keyword>
<dbReference type="GO" id="GO:0009035">
    <property type="term" value="F:type I site-specific deoxyribonuclease activity"/>
    <property type="evidence" value="ECO:0007669"/>
    <property type="project" value="UniProtKB-EC"/>
</dbReference>
<evidence type="ECO:0000256" key="9">
    <source>
        <dbReference type="ARBA" id="ARBA00023125"/>
    </source>
</evidence>
<dbReference type="Pfam" id="PF22679">
    <property type="entry name" value="T1R_D3-like"/>
    <property type="match status" value="1"/>
</dbReference>
<evidence type="ECO:0000256" key="7">
    <source>
        <dbReference type="ARBA" id="ARBA00022801"/>
    </source>
</evidence>
<dbReference type="InterPro" id="IPR007409">
    <property type="entry name" value="Restrct_endonuc_type1_HsdR_N"/>
</dbReference>
<dbReference type="InterPro" id="IPR027417">
    <property type="entry name" value="P-loop_NTPase"/>
</dbReference>
<dbReference type="PROSITE" id="PS51192">
    <property type="entry name" value="HELICASE_ATP_BIND_1"/>
    <property type="match status" value="1"/>
</dbReference>
<dbReference type="GO" id="GO:0009307">
    <property type="term" value="P:DNA restriction-modification system"/>
    <property type="evidence" value="ECO:0007669"/>
    <property type="project" value="UniProtKB-KW"/>
</dbReference>
<comment type="catalytic activity">
    <reaction evidence="1 10">
        <text>Endonucleolytic cleavage of DNA to give random double-stranded fragments with terminal 5'-phosphates, ATP is simultaneously hydrolyzed.</text>
        <dbReference type="EC" id="3.1.21.3"/>
    </reaction>
</comment>
<sequence>MSKENQIENNLIEQLKDLKYIYRPDIFDRKTLEQNFKTKFEALNRVRLTDGEFLRIREEIINSDVFAASKLLRERQYFQREDGTPLHYTMVNIKDWCKNEYEVISQLRINTENSNHRYDIILLINGLPVVQIELKKLDISPRKAMQQIVDYKNEPGNGYGNSLLCFMQLFIVSNRTNTYYFANNKNQHFAFNADEQFLPIYQLADQSNKKITHIEPFTAKFLTKCTLGEMISKYMVLVESEQKLLVMRPYQIYAVKAIVDSIQENRGNGYIWHTTGSGKTLTSFKASTLLKNNPDIEKCLFVVDRKDLDRQTREEFNKFQEGSVEENTNTETLVKRLLSTDYADKVIVTTIQKLGLALDGTNKKNYKERLESLSKKRVVFIFDECHRSQFGENHKAIKEFFPNSQLFGFTGTPIFDQNATYTQIDGEEKSYKTTKDIFQNELPKYTITHAIEDRNVLKFHIDYYKGKGNQNTKLGEGFAQQAVVEAILDKHDAATNQRKFNAILATASINNAIEYFQLFKKAQKKRQIENSEYVPLNVACVFSPPAQLIAKEGDQQSQKNAADIKQLQEDLTQEKEDNKQNPEEKKTVLMEIIADFNLQYGTNHNINEFDLYYQDVQRRIKDQRYSNKEYSHKNKIDITIVVDMLLTGFDSKYLNTLYVDKNLKYHGLIQAFSRTNRVLNDTKPYGNILDFRSQQDAVNQAIALFSGEDNDRAKEIWMVDPAPKMIDKFKGAVETLKVFMEEHNLVSEPQEVYNLKGDAARITFVKNFKEVQRLKTQLDQYTDLNIQQKAEIEAMLPTETLQEFRSSYIETAKQLREIQQREGDQAMPEIQQLDFEFVLFASAVIDYDYIMSLIADNTQKSPSKQKMTKGQVISLLNANANLMGEQEDLTDYINSLDWNSGIDVETLRNGYESFKNEKYNKELAAIAQKNGLEMASLKTFVEKIMSRMIFDGEKLTDLLEPLELSWKERRVKELALMEDLVPQLKKLAEGREISGLAAYE</sequence>
<proteinExistence type="inferred from homology"/>
<dbReference type="EMBL" id="FNAI01000010">
    <property type="protein sequence ID" value="SDE85778.1"/>
    <property type="molecule type" value="Genomic_DNA"/>
</dbReference>
<comment type="similarity">
    <text evidence="2 10">Belongs to the HsdR family.</text>
</comment>
<name>A0A1G7GCB7_9SPHI</name>
<dbReference type="InterPro" id="IPR022625">
    <property type="entry name" value="TypeI_RM_Rsu_C"/>
</dbReference>
<evidence type="ECO:0000313" key="12">
    <source>
        <dbReference type="EMBL" id="SDE85778.1"/>
    </source>
</evidence>
<accession>A0A1G7GCB7</accession>
<dbReference type="AlphaFoldDB" id="A0A1G7GCB7"/>
<dbReference type="Pfam" id="PF18766">
    <property type="entry name" value="SWI2_SNF2"/>
    <property type="match status" value="1"/>
</dbReference>
<evidence type="ECO:0000256" key="3">
    <source>
        <dbReference type="ARBA" id="ARBA00022722"/>
    </source>
</evidence>
<dbReference type="InterPro" id="IPR055180">
    <property type="entry name" value="HsdR_RecA-like_helicase_dom_2"/>
</dbReference>
<dbReference type="NCBIfam" id="TIGR00348">
    <property type="entry name" value="hsdR"/>
    <property type="match status" value="1"/>
</dbReference>
<dbReference type="OrthoDB" id="9758243at2"/>
<evidence type="ECO:0000256" key="10">
    <source>
        <dbReference type="RuleBase" id="RU364115"/>
    </source>
</evidence>
<keyword evidence="3" id="KW-0540">Nuclease</keyword>
<dbReference type="Proteomes" id="UP000199072">
    <property type="component" value="Unassembled WGS sequence"/>
</dbReference>
<dbReference type="GO" id="GO:0003677">
    <property type="term" value="F:DNA binding"/>
    <property type="evidence" value="ECO:0007669"/>
    <property type="project" value="UniProtKB-KW"/>
</dbReference>
<dbReference type="RefSeq" id="WP_091151921.1">
    <property type="nucleotide sequence ID" value="NZ_FNAI01000010.1"/>
</dbReference>
<evidence type="ECO:0000256" key="8">
    <source>
        <dbReference type="ARBA" id="ARBA00022840"/>
    </source>
</evidence>
<dbReference type="InterPro" id="IPR014001">
    <property type="entry name" value="Helicase_ATP-bd"/>
</dbReference>
<feature type="domain" description="Helicase ATP-binding" evidence="11">
    <location>
        <begin position="260"/>
        <end position="431"/>
    </location>
</feature>
<dbReference type="SMART" id="SM00487">
    <property type="entry name" value="DEXDc"/>
    <property type="match status" value="1"/>
</dbReference>
<keyword evidence="9 10" id="KW-0238">DNA-binding</keyword>
<evidence type="ECO:0000256" key="2">
    <source>
        <dbReference type="ARBA" id="ARBA00008598"/>
    </source>
</evidence>
<dbReference type="PANTHER" id="PTHR30195">
    <property type="entry name" value="TYPE I SITE-SPECIFIC DEOXYRIBONUCLEASE PROTEIN SUBUNIT M AND R"/>
    <property type="match status" value="1"/>
</dbReference>
<keyword evidence="6" id="KW-0255">Endonuclease</keyword>
<dbReference type="CDD" id="cd22332">
    <property type="entry name" value="HsdR_N"/>
    <property type="match status" value="1"/>
</dbReference>
<dbReference type="EC" id="3.1.21.3" evidence="10"/>
<dbReference type="Pfam" id="PF12008">
    <property type="entry name" value="EcoR124_C"/>
    <property type="match status" value="1"/>
</dbReference>
<dbReference type="Gene3D" id="3.40.50.300">
    <property type="entry name" value="P-loop containing nucleotide triphosphate hydrolases"/>
    <property type="match status" value="2"/>
</dbReference>
<comment type="subunit">
    <text evidence="10">The type I restriction/modification system is composed of three polypeptides R, M and S.</text>
</comment>
<evidence type="ECO:0000313" key="13">
    <source>
        <dbReference type="Proteomes" id="UP000199072"/>
    </source>
</evidence>
<protein>
    <recommendedName>
        <fullName evidence="10">Type I restriction enzyme endonuclease subunit</fullName>
        <shortName evidence="10">R protein</shortName>
        <ecNumber evidence="10">3.1.21.3</ecNumber>
    </recommendedName>
</protein>
<keyword evidence="4 10" id="KW-0547">Nucleotide-binding</keyword>
<dbReference type="CDD" id="cd18030">
    <property type="entry name" value="DEXHc_RE_I_HsdR"/>
    <property type="match status" value="1"/>
</dbReference>
<dbReference type="GO" id="GO:0005524">
    <property type="term" value="F:ATP binding"/>
    <property type="evidence" value="ECO:0007669"/>
    <property type="project" value="UniProtKB-KW"/>
</dbReference>
<keyword evidence="7 10" id="KW-0378">Hydrolase</keyword>
<keyword evidence="8 10" id="KW-0067">ATP-binding</keyword>
<keyword evidence="5 10" id="KW-0680">Restriction system</keyword>
<dbReference type="SUPFAM" id="SSF52540">
    <property type="entry name" value="P-loop containing nucleoside triphosphate hydrolases"/>
    <property type="match status" value="1"/>
</dbReference>
<dbReference type="Gene3D" id="1.20.58.910">
    <property type="match status" value="1"/>
</dbReference>
<dbReference type="InterPro" id="IPR004473">
    <property type="entry name" value="Restrct_endonuc_typeI_HsdR"/>
</dbReference>
<dbReference type="STRING" id="1391627.SAMN05216464_11077"/>
<reference evidence="12 13" key="1">
    <citation type="submission" date="2016-10" db="EMBL/GenBank/DDBJ databases">
        <authorList>
            <person name="de Groot N.N."/>
        </authorList>
    </citation>
    <scope>NUCLEOTIDE SEQUENCE [LARGE SCALE GENOMIC DNA]</scope>
    <source>
        <strain evidence="12 13">47C3B</strain>
    </source>
</reference>
<dbReference type="InterPro" id="IPR051268">
    <property type="entry name" value="Type-I_R_enzyme_R_subunit"/>
</dbReference>
<dbReference type="PANTHER" id="PTHR30195:SF16">
    <property type="entry name" value="TYPE I RESTRICTION ENZYME ENDONUCLEASE SUBUNIT"/>
    <property type="match status" value="1"/>
</dbReference>
<evidence type="ECO:0000256" key="1">
    <source>
        <dbReference type="ARBA" id="ARBA00000851"/>
    </source>
</evidence>
<evidence type="ECO:0000256" key="5">
    <source>
        <dbReference type="ARBA" id="ARBA00022747"/>
    </source>
</evidence>